<evidence type="ECO:0000259" key="2">
    <source>
        <dbReference type="PROSITE" id="PS50943"/>
    </source>
</evidence>
<dbReference type="SMART" id="SM00530">
    <property type="entry name" value="HTH_XRE"/>
    <property type="match status" value="1"/>
</dbReference>
<evidence type="ECO:0000313" key="4">
    <source>
        <dbReference type="Proteomes" id="UP000320011"/>
    </source>
</evidence>
<dbReference type="SUPFAM" id="SSF47413">
    <property type="entry name" value="lambda repressor-like DNA-binding domains"/>
    <property type="match status" value="1"/>
</dbReference>
<dbReference type="InterPro" id="IPR010982">
    <property type="entry name" value="Lambda_DNA-bd_dom_sf"/>
</dbReference>
<feature type="compositionally biased region" description="Basic and acidic residues" evidence="1">
    <location>
        <begin position="8"/>
        <end position="26"/>
    </location>
</feature>
<protein>
    <submittedName>
        <fullName evidence="3">Helix-turn-helix transcriptional regulator</fullName>
    </submittedName>
</protein>
<dbReference type="Pfam" id="PF01381">
    <property type="entry name" value="HTH_3"/>
    <property type="match status" value="1"/>
</dbReference>
<evidence type="ECO:0000256" key="1">
    <source>
        <dbReference type="SAM" id="MobiDB-lite"/>
    </source>
</evidence>
<feature type="region of interest" description="Disordered" evidence="1">
    <location>
        <begin position="1"/>
        <end position="26"/>
    </location>
</feature>
<dbReference type="RefSeq" id="WP_144592804.1">
    <property type="nucleotide sequence ID" value="NZ_VJWX01000564.1"/>
</dbReference>
<reference evidence="3 4" key="1">
    <citation type="submission" date="2019-07" db="EMBL/GenBank/DDBJ databases">
        <authorList>
            <person name="Duangmal K."/>
            <person name="Teo W.F.A."/>
        </authorList>
    </citation>
    <scope>NUCLEOTIDE SEQUENCE [LARGE SCALE GENOMIC DNA]</scope>
    <source>
        <strain evidence="3 4">TBRC 6029</strain>
    </source>
</reference>
<organism evidence="3 4">
    <name type="scientific">Amycolatopsis rhizosphaerae</name>
    <dbReference type="NCBI Taxonomy" id="2053003"/>
    <lineage>
        <taxon>Bacteria</taxon>
        <taxon>Bacillati</taxon>
        <taxon>Actinomycetota</taxon>
        <taxon>Actinomycetes</taxon>
        <taxon>Pseudonocardiales</taxon>
        <taxon>Pseudonocardiaceae</taxon>
        <taxon>Amycolatopsis</taxon>
    </lineage>
</organism>
<dbReference type="OrthoDB" id="9805356at2"/>
<accession>A0A558AFP8</accession>
<dbReference type="InterPro" id="IPR001387">
    <property type="entry name" value="Cro/C1-type_HTH"/>
</dbReference>
<reference evidence="3 4" key="2">
    <citation type="submission" date="2019-08" db="EMBL/GenBank/DDBJ databases">
        <title>Amycolatopsis acidicola sp. nov., isolated from peat swamp forest soil.</title>
        <authorList>
            <person name="Srisuk N."/>
        </authorList>
    </citation>
    <scope>NUCLEOTIDE SEQUENCE [LARGE SCALE GENOMIC DNA]</scope>
    <source>
        <strain evidence="3 4">TBRC 6029</strain>
    </source>
</reference>
<dbReference type="EMBL" id="VJWX01000564">
    <property type="protein sequence ID" value="TVT23063.1"/>
    <property type="molecule type" value="Genomic_DNA"/>
</dbReference>
<evidence type="ECO:0000313" key="3">
    <source>
        <dbReference type="EMBL" id="TVT23063.1"/>
    </source>
</evidence>
<dbReference type="Proteomes" id="UP000320011">
    <property type="component" value="Unassembled WGS sequence"/>
</dbReference>
<keyword evidence="4" id="KW-1185">Reference proteome</keyword>
<comment type="caution">
    <text evidence="3">The sequence shown here is derived from an EMBL/GenBank/DDBJ whole genome shotgun (WGS) entry which is preliminary data.</text>
</comment>
<sequence>MTAPVPRTGERAELVDRSEGKVSQDETGHRVPAFVATLVFLLRDLRRTHGLSRSELSARTGGRISPSAIASYEDGHRALKMDTLAVLCAALGQSVRHLVGEAERRVSAFGKVGGAAGVDRGAVVVPLSVLARCTQPELLPLQRWARASARGARSGEVLLGWGGVTALAEIAGMEPVRCAELLLSLSALDRRTVAARPAGPVPPEPGATR</sequence>
<proteinExistence type="predicted"/>
<feature type="domain" description="HTH cro/C1-type" evidence="2">
    <location>
        <begin position="42"/>
        <end position="98"/>
    </location>
</feature>
<dbReference type="PROSITE" id="PS50943">
    <property type="entry name" value="HTH_CROC1"/>
    <property type="match status" value="1"/>
</dbReference>
<gene>
    <name evidence="3" type="ORF">FNH05_33180</name>
</gene>
<name>A0A558AFP8_9PSEU</name>
<dbReference type="AlphaFoldDB" id="A0A558AFP8"/>
<dbReference type="GO" id="GO:0003677">
    <property type="term" value="F:DNA binding"/>
    <property type="evidence" value="ECO:0007669"/>
    <property type="project" value="InterPro"/>
</dbReference>
<dbReference type="Gene3D" id="1.10.260.40">
    <property type="entry name" value="lambda repressor-like DNA-binding domains"/>
    <property type="match status" value="1"/>
</dbReference>
<dbReference type="CDD" id="cd00093">
    <property type="entry name" value="HTH_XRE"/>
    <property type="match status" value="1"/>
</dbReference>